<gene>
    <name evidence="9" type="ORF">BD410DRAFT_785912</name>
</gene>
<dbReference type="FunFam" id="3.30.2130.10:FF:000001">
    <property type="entry name" value="Bifunctional aspartokinase/homoserine dehydrogenase"/>
    <property type="match status" value="1"/>
</dbReference>
<dbReference type="AlphaFoldDB" id="A0A4Y7QA37"/>
<feature type="compositionally biased region" description="Low complexity" evidence="7">
    <location>
        <begin position="144"/>
        <end position="159"/>
    </location>
</feature>
<dbReference type="InterPro" id="IPR018042">
    <property type="entry name" value="Aspartate_kinase_CS"/>
</dbReference>
<dbReference type="InterPro" id="IPR045865">
    <property type="entry name" value="ACT-like_dom_sf"/>
</dbReference>
<dbReference type="PROSITE" id="PS00324">
    <property type="entry name" value="ASPARTOKINASE"/>
    <property type="match status" value="1"/>
</dbReference>
<organism evidence="9 10">
    <name type="scientific">Rickenella mellea</name>
    <dbReference type="NCBI Taxonomy" id="50990"/>
    <lineage>
        <taxon>Eukaryota</taxon>
        <taxon>Fungi</taxon>
        <taxon>Dikarya</taxon>
        <taxon>Basidiomycota</taxon>
        <taxon>Agaricomycotina</taxon>
        <taxon>Agaricomycetes</taxon>
        <taxon>Hymenochaetales</taxon>
        <taxon>Rickenellaceae</taxon>
        <taxon>Rickenella</taxon>
    </lineage>
</organism>
<sequence length="688" mass="73169">MSDSESTPSSSPPPSSCSSPTPPQTPPNLHQNSADPAALWLVQKYGGTSVGKFAVKIAEEIVPSYLDQHKLAIVCSARSGSTKALGTTNLLLRAAAEALQRNTPPATPGSNTPLTQTSPKPLARHGRAESFMVARDGTTGTGDGSPPRGLPPSSLSLAGKDQQKGLEDSRPASPSPLTISQTPLARTRSSSSPRSGSPSPFSSLSMSSMTRLAGPSSFSNTPNGNNIAPFNGTVDLLRQEHMTAARSAVRDTELLKELEGEIDRDCEKLRSFLFASQIIEEISPRSKDNIVGVGERLACKIVAAALRDQGIDAEYVSLENVVPDMEDADADVLRSGGGTLDQAFYDRVAKAVGERIKQCGTRVPVITGFFGPVPGSLLQQVGRGYTDLLAALAAVGLQASELQIWKEVDGIFTADPRKVPTARLIPIISPDEAAELTYYGSEVVHPFTMEQVIRRKIPIRIKNVMNPRGGGTVIHPNPDMDGASSLLAEGDATAAASSAYVNPLDLFNDLADPSGMESAYPQRKVPTAVTIKERIIVLNVNSNRKSVSHGFFAGIFGTLDRFGVVVDLISTSEVHVSMAIEDGLGKRTLDKLLKELEKSGSVSLHHDMAILSLVGKQMRNMVGIAGRMFTTLAEGNVNIEMISQGASEINISCVIEGRDAVKALNLIHQSCLQIRPEGALGRVGPWLF</sequence>
<feature type="domain" description="ACT" evidence="8">
    <location>
        <begin position="613"/>
        <end position="685"/>
    </location>
</feature>
<feature type="region of interest" description="Disordered" evidence="7">
    <location>
        <begin position="1"/>
        <end position="32"/>
    </location>
</feature>
<evidence type="ECO:0000313" key="10">
    <source>
        <dbReference type="Proteomes" id="UP000294933"/>
    </source>
</evidence>
<evidence type="ECO:0000256" key="6">
    <source>
        <dbReference type="ARBA" id="ARBA00022840"/>
    </source>
</evidence>
<evidence type="ECO:0000259" key="8">
    <source>
        <dbReference type="PROSITE" id="PS51671"/>
    </source>
</evidence>
<evidence type="ECO:0000256" key="7">
    <source>
        <dbReference type="SAM" id="MobiDB-lite"/>
    </source>
</evidence>
<feature type="compositionally biased region" description="Pro residues" evidence="7">
    <location>
        <begin position="10"/>
        <end position="26"/>
    </location>
</feature>
<keyword evidence="4" id="KW-0547">Nucleotide-binding</keyword>
<dbReference type="GO" id="GO:0005524">
    <property type="term" value="F:ATP binding"/>
    <property type="evidence" value="ECO:0007669"/>
    <property type="project" value="UniProtKB-KW"/>
</dbReference>
<dbReference type="EMBL" id="ML170166">
    <property type="protein sequence ID" value="TDL24444.1"/>
    <property type="molecule type" value="Genomic_DNA"/>
</dbReference>
<dbReference type="Pfam" id="PF22468">
    <property type="entry name" value="ACT_9"/>
    <property type="match status" value="1"/>
</dbReference>
<dbReference type="GO" id="GO:0009089">
    <property type="term" value="P:lysine biosynthetic process via diaminopimelate"/>
    <property type="evidence" value="ECO:0007669"/>
    <property type="project" value="TreeGrafter"/>
</dbReference>
<evidence type="ECO:0000313" key="9">
    <source>
        <dbReference type="EMBL" id="TDL24444.1"/>
    </source>
</evidence>
<dbReference type="OrthoDB" id="4323675at2759"/>
<protein>
    <recommendedName>
        <fullName evidence="2">aspartate kinase</fullName>
        <ecNumber evidence="2">2.7.2.4</ecNumber>
    </recommendedName>
</protein>
<keyword evidence="5 9" id="KW-0418">Kinase</keyword>
<reference evidence="9 10" key="1">
    <citation type="submission" date="2018-06" db="EMBL/GenBank/DDBJ databases">
        <title>A transcriptomic atlas of mushroom development highlights an independent origin of complex multicellularity.</title>
        <authorList>
            <consortium name="DOE Joint Genome Institute"/>
            <person name="Krizsan K."/>
            <person name="Almasi E."/>
            <person name="Merenyi Z."/>
            <person name="Sahu N."/>
            <person name="Viragh M."/>
            <person name="Koszo T."/>
            <person name="Mondo S."/>
            <person name="Kiss B."/>
            <person name="Balint B."/>
            <person name="Kues U."/>
            <person name="Barry K."/>
            <person name="Hegedus J.C."/>
            <person name="Henrissat B."/>
            <person name="Johnson J."/>
            <person name="Lipzen A."/>
            <person name="Ohm R."/>
            <person name="Nagy I."/>
            <person name="Pangilinan J."/>
            <person name="Yan J."/>
            <person name="Xiong Y."/>
            <person name="Grigoriev I.V."/>
            <person name="Hibbett D.S."/>
            <person name="Nagy L.G."/>
        </authorList>
    </citation>
    <scope>NUCLEOTIDE SEQUENCE [LARGE SCALE GENOMIC DNA]</scope>
    <source>
        <strain evidence="9 10">SZMC22713</strain>
    </source>
</reference>
<dbReference type="EC" id="2.7.2.4" evidence="2"/>
<evidence type="ECO:0000256" key="3">
    <source>
        <dbReference type="ARBA" id="ARBA00022679"/>
    </source>
</evidence>
<dbReference type="STRING" id="50990.A0A4Y7QA37"/>
<dbReference type="Pfam" id="PF00696">
    <property type="entry name" value="AA_kinase"/>
    <property type="match status" value="1"/>
</dbReference>
<feature type="compositionally biased region" description="Polar residues" evidence="7">
    <location>
        <begin position="101"/>
        <end position="119"/>
    </location>
</feature>
<dbReference type="InterPro" id="IPR036393">
    <property type="entry name" value="AceGlu_kinase-like_sf"/>
</dbReference>
<keyword evidence="3" id="KW-0808">Transferase</keyword>
<feature type="compositionally biased region" description="Low complexity" evidence="7">
    <location>
        <begin position="189"/>
        <end position="208"/>
    </location>
</feature>
<dbReference type="PROSITE" id="PS51671">
    <property type="entry name" value="ACT"/>
    <property type="match status" value="1"/>
</dbReference>
<dbReference type="PANTHER" id="PTHR21499">
    <property type="entry name" value="ASPARTATE KINASE"/>
    <property type="match status" value="1"/>
</dbReference>
<feature type="region of interest" description="Disordered" evidence="7">
    <location>
        <begin position="101"/>
        <end position="225"/>
    </location>
</feature>
<dbReference type="VEuPathDB" id="FungiDB:BD410DRAFT_785912"/>
<feature type="compositionally biased region" description="Polar residues" evidence="7">
    <location>
        <begin position="175"/>
        <end position="188"/>
    </location>
</feature>
<dbReference type="InterPro" id="IPR001048">
    <property type="entry name" value="Asp/Glu/Uridylate_kinase"/>
</dbReference>
<evidence type="ECO:0000256" key="5">
    <source>
        <dbReference type="ARBA" id="ARBA00022777"/>
    </source>
</evidence>
<dbReference type="FunFam" id="3.40.1160.10:FF:000023">
    <property type="entry name" value="Probable aspartokinase"/>
    <property type="match status" value="1"/>
</dbReference>
<dbReference type="Gene3D" id="3.40.1160.10">
    <property type="entry name" value="Acetylglutamate kinase-like"/>
    <property type="match status" value="2"/>
</dbReference>
<name>A0A4Y7QA37_9AGAM</name>
<dbReference type="SUPFAM" id="SSF53633">
    <property type="entry name" value="Carbamate kinase-like"/>
    <property type="match status" value="2"/>
</dbReference>
<keyword evidence="6" id="KW-0067">ATP-binding</keyword>
<dbReference type="InterPro" id="IPR001341">
    <property type="entry name" value="Asp_kinase"/>
</dbReference>
<dbReference type="GO" id="GO:0005829">
    <property type="term" value="C:cytosol"/>
    <property type="evidence" value="ECO:0007669"/>
    <property type="project" value="TreeGrafter"/>
</dbReference>
<comment type="similarity">
    <text evidence="1">Belongs to the aspartokinase family.</text>
</comment>
<dbReference type="GO" id="GO:0009090">
    <property type="term" value="P:homoserine biosynthetic process"/>
    <property type="evidence" value="ECO:0007669"/>
    <property type="project" value="TreeGrafter"/>
</dbReference>
<dbReference type="Gene3D" id="3.30.2130.10">
    <property type="entry name" value="VC0802-like"/>
    <property type="match status" value="1"/>
</dbReference>
<dbReference type="NCBIfam" id="TIGR00657">
    <property type="entry name" value="asp_kinases"/>
    <property type="match status" value="1"/>
</dbReference>
<accession>A0A4Y7QA37</accession>
<feature type="compositionally biased region" description="Polar residues" evidence="7">
    <location>
        <begin position="216"/>
        <end position="225"/>
    </location>
</feature>
<keyword evidence="10" id="KW-1185">Reference proteome</keyword>
<dbReference type="SUPFAM" id="SSF55021">
    <property type="entry name" value="ACT-like"/>
    <property type="match status" value="2"/>
</dbReference>
<dbReference type="InterPro" id="IPR002912">
    <property type="entry name" value="ACT_dom"/>
</dbReference>
<dbReference type="Proteomes" id="UP000294933">
    <property type="component" value="Unassembled WGS sequence"/>
</dbReference>
<dbReference type="GO" id="GO:0009088">
    <property type="term" value="P:threonine biosynthetic process"/>
    <property type="evidence" value="ECO:0007669"/>
    <property type="project" value="UniProtKB-ARBA"/>
</dbReference>
<dbReference type="GO" id="GO:0004072">
    <property type="term" value="F:aspartate kinase activity"/>
    <property type="evidence" value="ECO:0007669"/>
    <property type="project" value="UniProtKB-EC"/>
</dbReference>
<evidence type="ECO:0000256" key="4">
    <source>
        <dbReference type="ARBA" id="ARBA00022741"/>
    </source>
</evidence>
<dbReference type="GO" id="GO:0071266">
    <property type="term" value="P:'de novo' L-methionine biosynthetic process"/>
    <property type="evidence" value="ECO:0007669"/>
    <property type="project" value="UniProtKB-ARBA"/>
</dbReference>
<feature type="compositionally biased region" description="Basic and acidic residues" evidence="7">
    <location>
        <begin position="161"/>
        <end position="170"/>
    </location>
</feature>
<evidence type="ECO:0000256" key="1">
    <source>
        <dbReference type="ARBA" id="ARBA00010122"/>
    </source>
</evidence>
<proteinExistence type="inferred from homology"/>
<dbReference type="InterPro" id="IPR054352">
    <property type="entry name" value="ACT_Aspartokinase"/>
</dbReference>
<evidence type="ECO:0000256" key="2">
    <source>
        <dbReference type="ARBA" id="ARBA00013059"/>
    </source>
</evidence>
<dbReference type="PANTHER" id="PTHR21499:SF59">
    <property type="entry name" value="ASPARTOKINASE"/>
    <property type="match status" value="1"/>
</dbReference>